<dbReference type="PANTHER" id="PTHR35043">
    <property type="entry name" value="TRANSCRIPTION FACTOR DOMAIN-CONTAINING PROTEIN"/>
    <property type="match status" value="1"/>
</dbReference>
<proteinExistence type="predicted"/>
<reference evidence="2" key="1">
    <citation type="submission" date="2023-06" db="EMBL/GenBank/DDBJ databases">
        <title>Genome-scale phylogeny and comparative genomics of the fungal order Sordariales.</title>
        <authorList>
            <consortium name="Lawrence Berkeley National Laboratory"/>
            <person name="Hensen N."/>
            <person name="Bonometti L."/>
            <person name="Westerberg I."/>
            <person name="Brannstrom I.O."/>
            <person name="Guillou S."/>
            <person name="Cros-Aarteil S."/>
            <person name="Calhoun S."/>
            <person name="Haridas S."/>
            <person name="Kuo A."/>
            <person name="Mondo S."/>
            <person name="Pangilinan J."/>
            <person name="Riley R."/>
            <person name="LaButti K."/>
            <person name="Andreopoulos B."/>
            <person name="Lipzen A."/>
            <person name="Chen C."/>
            <person name="Yanf M."/>
            <person name="Daum C."/>
            <person name="Ng V."/>
            <person name="Clum A."/>
            <person name="Steindorff A."/>
            <person name="Ohm R."/>
            <person name="Martin F."/>
            <person name="Silar P."/>
            <person name="Natvig D."/>
            <person name="Lalanne C."/>
            <person name="Gautier V."/>
            <person name="Ament-velasquez S.L."/>
            <person name="Kruys A."/>
            <person name="Hutchinson M.I."/>
            <person name="Powell A.J."/>
            <person name="Barry K."/>
            <person name="Miller A.N."/>
            <person name="Grigoriev I.V."/>
            <person name="Debuchy R."/>
            <person name="Gladieux P."/>
            <person name="Thoren M.H."/>
            <person name="Johannesson H."/>
        </authorList>
    </citation>
    <scope>NUCLEOTIDE SEQUENCE</scope>
    <source>
        <strain evidence="2">SMH3187-1</strain>
    </source>
</reference>
<feature type="transmembrane region" description="Helical" evidence="1">
    <location>
        <begin position="409"/>
        <end position="430"/>
    </location>
</feature>
<keyword evidence="1" id="KW-0812">Transmembrane</keyword>
<evidence type="ECO:0000313" key="3">
    <source>
        <dbReference type="Proteomes" id="UP001172155"/>
    </source>
</evidence>
<keyword evidence="1" id="KW-0472">Membrane</keyword>
<organism evidence="2 3">
    <name type="scientific">Schizothecium vesticola</name>
    <dbReference type="NCBI Taxonomy" id="314040"/>
    <lineage>
        <taxon>Eukaryota</taxon>
        <taxon>Fungi</taxon>
        <taxon>Dikarya</taxon>
        <taxon>Ascomycota</taxon>
        <taxon>Pezizomycotina</taxon>
        <taxon>Sordariomycetes</taxon>
        <taxon>Sordariomycetidae</taxon>
        <taxon>Sordariales</taxon>
        <taxon>Schizotheciaceae</taxon>
        <taxon>Schizothecium</taxon>
    </lineage>
</organism>
<feature type="transmembrane region" description="Helical" evidence="1">
    <location>
        <begin position="378"/>
        <end position="397"/>
    </location>
</feature>
<feature type="transmembrane region" description="Helical" evidence="1">
    <location>
        <begin position="224"/>
        <end position="248"/>
    </location>
</feature>
<feature type="transmembrane region" description="Helical" evidence="1">
    <location>
        <begin position="90"/>
        <end position="111"/>
    </location>
</feature>
<gene>
    <name evidence="2" type="ORF">B0T18DRAFT_309703</name>
</gene>
<name>A0AA40ENR1_9PEZI</name>
<keyword evidence="3" id="KW-1185">Reference proteome</keyword>
<feature type="non-terminal residue" evidence="2">
    <location>
        <position position="445"/>
    </location>
</feature>
<sequence length="445" mass="48780">LLSFLIVGARAFTVFTTNCSAPTSASENFVTSPNTRGTLEILWSSLFTILACTWAIQHPNIPEQDQDVPLSSKRGKLWRQTKGFLTKAKWMLITVLAPEAIIMAAVSDLTIARKYHKKLKALAEEDGVFWTWTHTYHANMGGFVLRGLNGSSQDSGERTTSYRDPYHLGAPNLEALRRKGAIRLPDVSESDITDRCKNDAFVKAIAVIQIIWSLAQAIARISLNLAICPLEISVAAFAICALIIYSAYWPKPMGPERAITVEHDKANDGLGEGFRSALKEAQDPDDDRFPFCTDILRGRVRLATKLITPSKTLHETSQGLGREPGSPFQPDHVARGLSAFAAGVLGAILFGSIHLAAWNFPFATNADMMVWRLSSLYTVAYAPAAILVGLVLTAFDLDSWATVVQGGSTLLYILARLVIVVEVFRSLVFLPPSTFTSTWTTNSPH</sequence>
<evidence type="ECO:0000313" key="2">
    <source>
        <dbReference type="EMBL" id="KAK0742707.1"/>
    </source>
</evidence>
<feature type="transmembrane region" description="Helical" evidence="1">
    <location>
        <begin position="337"/>
        <end position="358"/>
    </location>
</feature>
<accession>A0AA40ENR1</accession>
<feature type="non-terminal residue" evidence="2">
    <location>
        <position position="1"/>
    </location>
</feature>
<evidence type="ECO:0000256" key="1">
    <source>
        <dbReference type="SAM" id="Phobius"/>
    </source>
</evidence>
<protein>
    <recommendedName>
        <fullName evidence="4">Transmembrane protein</fullName>
    </recommendedName>
</protein>
<dbReference type="PANTHER" id="PTHR35043:SF7">
    <property type="entry name" value="TRANSCRIPTION FACTOR DOMAIN-CONTAINING PROTEIN"/>
    <property type="match status" value="1"/>
</dbReference>
<dbReference type="EMBL" id="JAUKUD010000005">
    <property type="protein sequence ID" value="KAK0742707.1"/>
    <property type="molecule type" value="Genomic_DNA"/>
</dbReference>
<dbReference type="Proteomes" id="UP001172155">
    <property type="component" value="Unassembled WGS sequence"/>
</dbReference>
<dbReference type="AlphaFoldDB" id="A0AA40ENR1"/>
<comment type="caution">
    <text evidence="2">The sequence shown here is derived from an EMBL/GenBank/DDBJ whole genome shotgun (WGS) entry which is preliminary data.</text>
</comment>
<keyword evidence="1" id="KW-1133">Transmembrane helix</keyword>
<evidence type="ECO:0008006" key="4">
    <source>
        <dbReference type="Google" id="ProtNLM"/>
    </source>
</evidence>